<sequence>RVKLWHDRGKLSRSNPSICYVYHGRVRLWHGRDRSSDP</sequence>
<proteinExistence type="predicted"/>
<dbReference type="Proteomes" id="UP000265520">
    <property type="component" value="Unassembled WGS sequence"/>
</dbReference>
<organism evidence="1 2">
    <name type="scientific">Trifolium medium</name>
    <dbReference type="NCBI Taxonomy" id="97028"/>
    <lineage>
        <taxon>Eukaryota</taxon>
        <taxon>Viridiplantae</taxon>
        <taxon>Streptophyta</taxon>
        <taxon>Embryophyta</taxon>
        <taxon>Tracheophyta</taxon>
        <taxon>Spermatophyta</taxon>
        <taxon>Magnoliopsida</taxon>
        <taxon>eudicotyledons</taxon>
        <taxon>Gunneridae</taxon>
        <taxon>Pentapetalae</taxon>
        <taxon>rosids</taxon>
        <taxon>fabids</taxon>
        <taxon>Fabales</taxon>
        <taxon>Fabaceae</taxon>
        <taxon>Papilionoideae</taxon>
        <taxon>50 kb inversion clade</taxon>
        <taxon>NPAAA clade</taxon>
        <taxon>Hologalegina</taxon>
        <taxon>IRL clade</taxon>
        <taxon>Trifolieae</taxon>
        <taxon>Trifolium</taxon>
    </lineage>
</organism>
<feature type="non-terminal residue" evidence="1">
    <location>
        <position position="1"/>
    </location>
</feature>
<name>A0A392VTG8_9FABA</name>
<dbReference type="AlphaFoldDB" id="A0A392VTG8"/>
<accession>A0A392VTG8</accession>
<evidence type="ECO:0000313" key="1">
    <source>
        <dbReference type="EMBL" id="MCI90783.1"/>
    </source>
</evidence>
<dbReference type="EMBL" id="LXQA011254110">
    <property type="protein sequence ID" value="MCI90783.1"/>
    <property type="molecule type" value="Genomic_DNA"/>
</dbReference>
<evidence type="ECO:0000313" key="2">
    <source>
        <dbReference type="Proteomes" id="UP000265520"/>
    </source>
</evidence>
<keyword evidence="2" id="KW-1185">Reference proteome</keyword>
<reference evidence="1 2" key="1">
    <citation type="journal article" date="2018" name="Front. Plant Sci.">
        <title>Red Clover (Trifolium pratense) and Zigzag Clover (T. medium) - A Picture of Genomic Similarities and Differences.</title>
        <authorList>
            <person name="Dluhosova J."/>
            <person name="Istvanek J."/>
            <person name="Nedelnik J."/>
            <person name="Repkova J."/>
        </authorList>
    </citation>
    <scope>NUCLEOTIDE SEQUENCE [LARGE SCALE GENOMIC DNA]</scope>
    <source>
        <strain evidence="2">cv. 10/8</strain>
        <tissue evidence="1">Leaf</tissue>
    </source>
</reference>
<protein>
    <submittedName>
        <fullName evidence="1">Uncharacterized protein</fullName>
    </submittedName>
</protein>
<comment type="caution">
    <text evidence="1">The sequence shown here is derived from an EMBL/GenBank/DDBJ whole genome shotgun (WGS) entry which is preliminary data.</text>
</comment>